<proteinExistence type="predicted"/>
<sequence length="289" mass="33271">MVNGNVYQVEYEGIHQICFTCGKADHEQKHCAIWRERNEKDQEKQGENTKTRGQQQQGVTTRVDINPEKEAEAEQRITEKGKAILEVDSNNFGPWMVVQRHRKTRKDTGKDGAGPSHTDKDKDKYKGGKTRFSVLEIEETNQVENMNETVAENENLIKINNDNQNRSSSVRKIAQRTNQIQRSNTKATNNNQMHTQLQTRNIPTEKRDNNQSKQSYSNREDPNNLVQKYKENWTTKEDASPDLDTPIHGGMETQKANIQKGEDKSPDPGEKEYVSTDHMETETQKDLEI</sequence>
<dbReference type="AlphaFoldDB" id="A0A6P4CMU1"/>
<feature type="region of interest" description="Disordered" evidence="1">
    <location>
        <begin position="37"/>
        <end position="61"/>
    </location>
</feature>
<feature type="compositionally biased region" description="Low complexity" evidence="1">
    <location>
        <begin position="51"/>
        <end position="61"/>
    </location>
</feature>
<feature type="compositionally biased region" description="Basic and acidic residues" evidence="1">
    <location>
        <begin position="37"/>
        <end position="50"/>
    </location>
</feature>
<name>A0A6P4CMU1_ARADU</name>
<dbReference type="KEGG" id="adu:107478655"/>
<dbReference type="RefSeq" id="XP_015954276.2">
    <property type="nucleotide sequence ID" value="XM_016098790.2"/>
</dbReference>
<feature type="region of interest" description="Disordered" evidence="1">
    <location>
        <begin position="99"/>
        <end position="127"/>
    </location>
</feature>
<dbReference type="Proteomes" id="UP000515211">
    <property type="component" value="Chromosome 3"/>
</dbReference>
<reference evidence="2" key="1">
    <citation type="journal article" date="2016" name="Nat. Genet.">
        <title>The genome sequences of Arachis duranensis and Arachis ipaensis, the diploid ancestors of cultivated peanut.</title>
        <authorList>
            <person name="Bertioli D.J."/>
            <person name="Cannon S.B."/>
            <person name="Froenicke L."/>
            <person name="Huang G."/>
            <person name="Farmer A.D."/>
            <person name="Cannon E.K."/>
            <person name="Liu X."/>
            <person name="Gao D."/>
            <person name="Clevenger J."/>
            <person name="Dash S."/>
            <person name="Ren L."/>
            <person name="Moretzsohn M.C."/>
            <person name="Shirasawa K."/>
            <person name="Huang W."/>
            <person name="Vidigal B."/>
            <person name="Abernathy B."/>
            <person name="Chu Y."/>
            <person name="Niederhuth C.E."/>
            <person name="Umale P."/>
            <person name="Araujo A.C."/>
            <person name="Kozik A."/>
            <person name="Kim K.D."/>
            <person name="Burow M.D."/>
            <person name="Varshney R.K."/>
            <person name="Wang X."/>
            <person name="Zhang X."/>
            <person name="Barkley N."/>
            <person name="Guimaraes P.M."/>
            <person name="Isobe S."/>
            <person name="Guo B."/>
            <person name="Liao B."/>
            <person name="Stalker H.T."/>
            <person name="Schmitz R.J."/>
            <person name="Scheffler B.E."/>
            <person name="Leal-Bertioli S.C."/>
            <person name="Xun X."/>
            <person name="Jackson S.A."/>
            <person name="Michelmore R."/>
            <person name="Ozias-Akins P."/>
        </authorList>
    </citation>
    <scope>NUCLEOTIDE SEQUENCE [LARGE SCALE GENOMIC DNA]</scope>
    <source>
        <strain evidence="2">cv. V14167</strain>
    </source>
</reference>
<feature type="compositionally biased region" description="Basic and acidic residues" evidence="1">
    <location>
        <begin position="260"/>
        <end position="289"/>
    </location>
</feature>
<feature type="compositionally biased region" description="Basic and acidic residues" evidence="1">
    <location>
        <begin position="218"/>
        <end position="239"/>
    </location>
</feature>
<organism evidence="2 3">
    <name type="scientific">Arachis duranensis</name>
    <name type="common">Wild peanut</name>
    <dbReference type="NCBI Taxonomy" id="130453"/>
    <lineage>
        <taxon>Eukaryota</taxon>
        <taxon>Viridiplantae</taxon>
        <taxon>Streptophyta</taxon>
        <taxon>Embryophyta</taxon>
        <taxon>Tracheophyta</taxon>
        <taxon>Spermatophyta</taxon>
        <taxon>Magnoliopsida</taxon>
        <taxon>eudicotyledons</taxon>
        <taxon>Gunneridae</taxon>
        <taxon>Pentapetalae</taxon>
        <taxon>rosids</taxon>
        <taxon>fabids</taxon>
        <taxon>Fabales</taxon>
        <taxon>Fabaceae</taxon>
        <taxon>Papilionoideae</taxon>
        <taxon>50 kb inversion clade</taxon>
        <taxon>dalbergioids sensu lato</taxon>
        <taxon>Dalbergieae</taxon>
        <taxon>Pterocarpus clade</taxon>
        <taxon>Arachis</taxon>
    </lineage>
</organism>
<evidence type="ECO:0000313" key="2">
    <source>
        <dbReference type="Proteomes" id="UP000515211"/>
    </source>
</evidence>
<feature type="compositionally biased region" description="Polar residues" evidence="1">
    <location>
        <begin position="157"/>
        <end position="202"/>
    </location>
</feature>
<gene>
    <name evidence="3" type="primary">LOC107478655</name>
</gene>
<feature type="compositionally biased region" description="Basic and acidic residues" evidence="1">
    <location>
        <begin position="117"/>
        <end position="126"/>
    </location>
</feature>
<protein>
    <submittedName>
        <fullName evidence="3">Uncharacterized protein LOC107478655</fullName>
    </submittedName>
</protein>
<evidence type="ECO:0000256" key="1">
    <source>
        <dbReference type="SAM" id="MobiDB-lite"/>
    </source>
</evidence>
<keyword evidence="2" id="KW-1185">Reference proteome</keyword>
<evidence type="ECO:0000313" key="3">
    <source>
        <dbReference type="RefSeq" id="XP_015954276.2"/>
    </source>
</evidence>
<dbReference type="GeneID" id="107478655"/>
<feature type="region of interest" description="Disordered" evidence="1">
    <location>
        <begin position="157"/>
        <end position="289"/>
    </location>
</feature>
<accession>A0A6P4CMU1</accession>
<reference evidence="3" key="2">
    <citation type="submission" date="2025-08" db="UniProtKB">
        <authorList>
            <consortium name="RefSeq"/>
        </authorList>
    </citation>
    <scope>IDENTIFICATION</scope>
    <source>
        <tissue evidence="3">Whole plant</tissue>
    </source>
</reference>